<keyword evidence="2" id="KW-1185">Reference proteome</keyword>
<gene>
    <name evidence="1" type="ORF">V474_14615</name>
</gene>
<dbReference type="AlphaFoldDB" id="A0A0J7XZK6"/>
<name>A0A0J7XZK6_9SPHN</name>
<reference evidence="1 2" key="1">
    <citation type="journal article" date="2015" name="G3 (Bethesda)">
        <title>Insights into Ongoing Evolution of the Hexachlorocyclohexane Catabolic Pathway from Comparative Genomics of Ten Sphingomonadaceae Strains.</title>
        <authorList>
            <person name="Pearce S.L."/>
            <person name="Oakeshott J.G."/>
            <person name="Pandey G."/>
        </authorList>
    </citation>
    <scope>NUCLEOTIDE SEQUENCE [LARGE SCALE GENOMIC DNA]</scope>
    <source>
        <strain evidence="1 2">LL02</strain>
    </source>
</reference>
<proteinExistence type="predicted"/>
<dbReference type="EMBL" id="JACU01000004">
    <property type="protein sequence ID" value="KMS56643.1"/>
    <property type="molecule type" value="Genomic_DNA"/>
</dbReference>
<evidence type="ECO:0000313" key="1">
    <source>
        <dbReference type="EMBL" id="KMS56643.1"/>
    </source>
</evidence>
<dbReference type="PATRIC" id="fig|1114963.3.peg.1741"/>
<sequence>MLPDSMYVIHAGIGDLGFIKASQDDFREAIVVNVDTIDAVAKGYGTSPETGRRQVECRPATQCW</sequence>
<accession>A0A0J7XZK6</accession>
<evidence type="ECO:0000313" key="2">
    <source>
        <dbReference type="Proteomes" id="UP000052268"/>
    </source>
</evidence>
<dbReference type="Proteomes" id="UP000052268">
    <property type="component" value="Unassembled WGS sequence"/>
</dbReference>
<organism evidence="1 2">
    <name type="scientific">Novosphingobium barchaimii LL02</name>
    <dbReference type="NCBI Taxonomy" id="1114963"/>
    <lineage>
        <taxon>Bacteria</taxon>
        <taxon>Pseudomonadati</taxon>
        <taxon>Pseudomonadota</taxon>
        <taxon>Alphaproteobacteria</taxon>
        <taxon>Sphingomonadales</taxon>
        <taxon>Sphingomonadaceae</taxon>
        <taxon>Novosphingobium</taxon>
    </lineage>
</organism>
<comment type="caution">
    <text evidence="1">The sequence shown here is derived from an EMBL/GenBank/DDBJ whole genome shotgun (WGS) entry which is preliminary data.</text>
</comment>
<protein>
    <submittedName>
        <fullName evidence="1">Uncharacterized protein</fullName>
    </submittedName>
</protein>